<evidence type="ECO:0000313" key="3">
    <source>
        <dbReference type="EMBL" id="KAL2047691.1"/>
    </source>
</evidence>
<name>A0ABR4AS68_9LECA</name>
<keyword evidence="2" id="KW-0732">Signal</keyword>
<sequence length="228" mass="25158">MARLVLTLVLCSIAHSLVIKPPSADQIMIPPEVLTTCAHNEYTDLAVVAWPGDSCAAAARNLPETTSTTTAYPLSCPPLIANSKCFPITEPLAVPDTPDSGSESSPDPNPNPDPDPEAQAQLELRRRTHDPAAPSPTAYVARSVSLKWPDRMTHALFFDDRECQTMDTGVHAWHVERAGLRAEQCVDLSELEGRFGSVEFMRREEWEVWTERRRGRDGDGGWGWKGLL</sequence>
<feature type="signal peptide" evidence="2">
    <location>
        <begin position="1"/>
        <end position="16"/>
    </location>
</feature>
<evidence type="ECO:0000313" key="4">
    <source>
        <dbReference type="Proteomes" id="UP001590950"/>
    </source>
</evidence>
<feature type="chain" id="PRO_5047168840" evidence="2">
    <location>
        <begin position="17"/>
        <end position="228"/>
    </location>
</feature>
<dbReference type="Proteomes" id="UP001590950">
    <property type="component" value="Unassembled WGS sequence"/>
</dbReference>
<feature type="region of interest" description="Disordered" evidence="1">
    <location>
        <begin position="91"/>
        <end position="117"/>
    </location>
</feature>
<protein>
    <submittedName>
        <fullName evidence="3">Uncharacterized protein</fullName>
    </submittedName>
</protein>
<dbReference type="EMBL" id="JBEFKJ010000002">
    <property type="protein sequence ID" value="KAL2047691.1"/>
    <property type="molecule type" value="Genomic_DNA"/>
</dbReference>
<evidence type="ECO:0000256" key="2">
    <source>
        <dbReference type="SAM" id="SignalP"/>
    </source>
</evidence>
<accession>A0ABR4AS68</accession>
<organism evidence="3 4">
    <name type="scientific">Stereocaulon virgatum</name>
    <dbReference type="NCBI Taxonomy" id="373712"/>
    <lineage>
        <taxon>Eukaryota</taxon>
        <taxon>Fungi</taxon>
        <taxon>Dikarya</taxon>
        <taxon>Ascomycota</taxon>
        <taxon>Pezizomycotina</taxon>
        <taxon>Lecanoromycetes</taxon>
        <taxon>OSLEUM clade</taxon>
        <taxon>Lecanoromycetidae</taxon>
        <taxon>Lecanorales</taxon>
        <taxon>Lecanorineae</taxon>
        <taxon>Stereocaulaceae</taxon>
        <taxon>Stereocaulon</taxon>
    </lineage>
</organism>
<keyword evidence="4" id="KW-1185">Reference proteome</keyword>
<proteinExistence type="predicted"/>
<gene>
    <name evidence="3" type="ORF">N7G274_000733</name>
</gene>
<reference evidence="3 4" key="1">
    <citation type="submission" date="2024-09" db="EMBL/GenBank/DDBJ databases">
        <title>Rethinking Asexuality: The Enigmatic Case of Functional Sexual Genes in Lepraria (Stereocaulaceae).</title>
        <authorList>
            <person name="Doellman M."/>
            <person name="Sun Y."/>
            <person name="Barcenas-Pena A."/>
            <person name="Lumbsch H.T."/>
            <person name="Grewe F."/>
        </authorList>
    </citation>
    <scope>NUCLEOTIDE SEQUENCE [LARGE SCALE GENOMIC DNA]</scope>
    <source>
        <strain evidence="3 4">Mercado 3170</strain>
    </source>
</reference>
<evidence type="ECO:0000256" key="1">
    <source>
        <dbReference type="SAM" id="MobiDB-lite"/>
    </source>
</evidence>
<feature type="compositionally biased region" description="Low complexity" evidence="1">
    <location>
        <begin position="95"/>
        <end position="106"/>
    </location>
</feature>
<comment type="caution">
    <text evidence="3">The sequence shown here is derived from an EMBL/GenBank/DDBJ whole genome shotgun (WGS) entry which is preliminary data.</text>
</comment>